<accession>A0A2H0V5I9</accession>
<proteinExistence type="predicted"/>
<dbReference type="Proteomes" id="UP000229901">
    <property type="component" value="Unassembled WGS sequence"/>
</dbReference>
<name>A0A2H0V5I9_9BACT</name>
<organism evidence="1 2">
    <name type="scientific">Candidatus Falkowbacteria bacterium CG10_big_fil_rev_8_21_14_0_10_39_11</name>
    <dbReference type="NCBI Taxonomy" id="1974565"/>
    <lineage>
        <taxon>Bacteria</taxon>
        <taxon>Candidatus Falkowiibacteriota</taxon>
    </lineage>
</organism>
<comment type="caution">
    <text evidence="1">The sequence shown here is derived from an EMBL/GenBank/DDBJ whole genome shotgun (WGS) entry which is preliminary data.</text>
</comment>
<dbReference type="AlphaFoldDB" id="A0A2H0V5I9"/>
<sequence>MSVTFNPTEMIAGVSKYKFTDPDRQKQYQELLESLNSIIKDSTPGEFWDNVELMKGFTQKLDAIVELHQNQALENEKDNEYEAWTREYCIDWARLIAFSAAEEFIDREFTFQGNKIIIHSTLNLQNTTFEELPMGLSHVHGDFILRFSHIKTLPKSLTHIDGDLDLFLPRLKSGLATSLLLAEI</sequence>
<evidence type="ECO:0000313" key="1">
    <source>
        <dbReference type="EMBL" id="PIR93669.1"/>
    </source>
</evidence>
<dbReference type="EMBL" id="PFAP01000045">
    <property type="protein sequence ID" value="PIR93669.1"/>
    <property type="molecule type" value="Genomic_DNA"/>
</dbReference>
<protein>
    <submittedName>
        <fullName evidence="1">Uncharacterized protein</fullName>
    </submittedName>
</protein>
<reference evidence="2" key="1">
    <citation type="submission" date="2017-09" db="EMBL/GenBank/DDBJ databases">
        <title>Depth-based differentiation of microbial function through sediment-hosted aquifers and enrichment of novel symbionts in the deep terrestrial subsurface.</title>
        <authorList>
            <person name="Probst A.J."/>
            <person name="Ladd B."/>
            <person name="Jarett J.K."/>
            <person name="Geller-Mcgrath D.E."/>
            <person name="Sieber C.M.K."/>
            <person name="Emerson J.B."/>
            <person name="Anantharaman K."/>
            <person name="Thomas B.C."/>
            <person name="Malmstrom R."/>
            <person name="Stieglmeier M."/>
            <person name="Klingl A."/>
            <person name="Woyke T."/>
            <person name="Ryan C.M."/>
            <person name="Banfield J.F."/>
        </authorList>
    </citation>
    <scope>NUCLEOTIDE SEQUENCE [LARGE SCALE GENOMIC DNA]</scope>
</reference>
<gene>
    <name evidence="1" type="ORF">COT97_05350</name>
</gene>
<evidence type="ECO:0000313" key="2">
    <source>
        <dbReference type="Proteomes" id="UP000229901"/>
    </source>
</evidence>